<protein>
    <submittedName>
        <fullName evidence="3">Uncharacterized protein</fullName>
    </submittedName>
</protein>
<dbReference type="EMBL" id="LT607750">
    <property type="protein sequence ID" value="SCG79970.1"/>
    <property type="molecule type" value="Genomic_DNA"/>
</dbReference>
<evidence type="ECO:0000313" key="3">
    <source>
        <dbReference type="EMBL" id="SCG79970.1"/>
    </source>
</evidence>
<keyword evidence="2" id="KW-1133">Transmembrane helix</keyword>
<accession>A0A1C5KB94</accession>
<keyword evidence="2" id="KW-0812">Transmembrane</keyword>
<feature type="region of interest" description="Disordered" evidence="1">
    <location>
        <begin position="51"/>
        <end position="138"/>
    </location>
</feature>
<dbReference type="AlphaFoldDB" id="A0A1C5KB94"/>
<dbReference type="RefSeq" id="WP_157748333.1">
    <property type="nucleotide sequence ID" value="NZ_LT607750.1"/>
</dbReference>
<feature type="compositionally biased region" description="Basic and acidic residues" evidence="1">
    <location>
        <begin position="118"/>
        <end position="127"/>
    </location>
</feature>
<name>A0A1C5KB94_9ACTN</name>
<sequence length="138" mass="13924">MRNQPGEPTPVFVDGTGRRRRVTVIAGSAMGVGLLASLALILAGLFLDTSVSVPGWSDDRPPAGVDGRAELGEASLITPGPSPVTSTSAPAPTGSPTTGVRPTSVPSAAHPTASDHPGLGDERRENTGKPSKSPGKPR</sequence>
<dbReference type="Proteomes" id="UP000198217">
    <property type="component" value="Chromosome I"/>
</dbReference>
<evidence type="ECO:0000313" key="4">
    <source>
        <dbReference type="Proteomes" id="UP000198217"/>
    </source>
</evidence>
<organism evidence="3 4">
    <name type="scientific">Micromonospora echinaurantiaca</name>
    <dbReference type="NCBI Taxonomy" id="47857"/>
    <lineage>
        <taxon>Bacteria</taxon>
        <taxon>Bacillati</taxon>
        <taxon>Actinomycetota</taxon>
        <taxon>Actinomycetes</taxon>
        <taxon>Micromonosporales</taxon>
        <taxon>Micromonosporaceae</taxon>
        <taxon>Micromonospora</taxon>
    </lineage>
</organism>
<evidence type="ECO:0000256" key="2">
    <source>
        <dbReference type="SAM" id="Phobius"/>
    </source>
</evidence>
<feature type="compositionally biased region" description="Basic and acidic residues" evidence="1">
    <location>
        <begin position="57"/>
        <end position="71"/>
    </location>
</feature>
<feature type="transmembrane region" description="Helical" evidence="2">
    <location>
        <begin position="24"/>
        <end position="47"/>
    </location>
</feature>
<gene>
    <name evidence="3" type="ORF">GA0070609_6171</name>
</gene>
<keyword evidence="4" id="KW-1185">Reference proteome</keyword>
<reference evidence="3 4" key="1">
    <citation type="submission" date="2016-06" db="EMBL/GenBank/DDBJ databases">
        <authorList>
            <person name="Kjaerup R.B."/>
            <person name="Dalgaard T.S."/>
            <person name="Juul-Madsen H.R."/>
        </authorList>
    </citation>
    <scope>NUCLEOTIDE SEQUENCE [LARGE SCALE GENOMIC DNA]</scope>
    <source>
        <strain evidence="3 4">DSM 43904</strain>
    </source>
</reference>
<feature type="compositionally biased region" description="Low complexity" evidence="1">
    <location>
        <begin position="83"/>
        <end position="100"/>
    </location>
</feature>
<keyword evidence="2" id="KW-0472">Membrane</keyword>
<evidence type="ECO:0000256" key="1">
    <source>
        <dbReference type="SAM" id="MobiDB-lite"/>
    </source>
</evidence>
<proteinExistence type="predicted"/>